<evidence type="ECO:0000313" key="1">
    <source>
        <dbReference type="Proteomes" id="UP000050640"/>
    </source>
</evidence>
<organism evidence="1 2">
    <name type="scientific">Elaeophora elaphi</name>
    <dbReference type="NCBI Taxonomy" id="1147741"/>
    <lineage>
        <taxon>Eukaryota</taxon>
        <taxon>Metazoa</taxon>
        <taxon>Ecdysozoa</taxon>
        <taxon>Nematoda</taxon>
        <taxon>Chromadorea</taxon>
        <taxon>Rhabditida</taxon>
        <taxon>Spirurina</taxon>
        <taxon>Spiruromorpha</taxon>
        <taxon>Filarioidea</taxon>
        <taxon>Onchocercidae</taxon>
        <taxon>Elaeophora</taxon>
    </lineage>
</organism>
<evidence type="ECO:0000313" key="2">
    <source>
        <dbReference type="WBParaSite" id="EEL_0000985701-mRNA-1"/>
    </source>
</evidence>
<dbReference type="SUPFAM" id="SSF48452">
    <property type="entry name" value="TPR-like"/>
    <property type="match status" value="1"/>
</dbReference>
<accession>A0A0R3S4Y8</accession>
<proteinExistence type="predicted"/>
<dbReference type="WBParaSite" id="EEL_0000985701-mRNA-1">
    <property type="protein sequence ID" value="EEL_0000985701-mRNA-1"/>
    <property type="gene ID" value="EEL_0000985701"/>
</dbReference>
<dbReference type="InterPro" id="IPR011990">
    <property type="entry name" value="TPR-like_helical_dom_sf"/>
</dbReference>
<reference evidence="2" key="1">
    <citation type="submission" date="2017-02" db="UniProtKB">
        <authorList>
            <consortium name="WormBaseParasite"/>
        </authorList>
    </citation>
    <scope>IDENTIFICATION</scope>
</reference>
<dbReference type="Proteomes" id="UP000050640">
    <property type="component" value="Unplaced"/>
</dbReference>
<keyword evidence="1" id="KW-1185">Reference proteome</keyword>
<name>A0A0R3S4Y8_9BILA</name>
<sequence>MTKKSKRHHKKGGKVGNQDFAVVQTLPAKTQEIPTGDIIKLEAKVKFDSDLTVLWHNSKIENFTRSPGGSHDEAETETSAEYLELKNHRALADDYHRKGDEKFLENDFSGAYADCMCAMKILGEHGNISDEYGRDMKMLRNLLTKCFECYSQLIEKDPCHAFWYKRRAGLQHEEFQHYMLAYEDFTVFTALMTRNQFTLTDEEVKEITNCFNGALNIKLPLEKKKTAKNLENSWAFLQNATATFCWHELAFTDKAVIKFAFKSFWTELTLDVKKPFLTSDWINLCALCPCNDILVRDLLSVREEDRNPKKKSKLHDSAYKNVLKQMARGYHSMVVDTLLAAYVERRGKNHRCEAFLLLSLIYSQSNSSEADRYLNIFKDVWDTDQHKVPLNRRKLIFMRYVSMSRYIYILRCLTLSPFENLDLSQFSCEEQAQFYMQLALTTILNLRILYGREDERLEMNKWNLRLLGILENSCDRAFRLDRKCFYARILREYTIMEIAQIDMTGKHYIHALASFREYIEGIQHQFSPEHQSFALWCLFAAHFINRDIDASKKYGMELQKHLLYPGCVASFLIYHDLNRNISKEDVLNCIVMSEERLDNDPENFRLHLNLFAYYEYLLVFFDFCFS</sequence>
<dbReference type="AlphaFoldDB" id="A0A0R3S4Y8"/>
<dbReference type="STRING" id="1147741.A0A0R3S4Y8"/>
<protein>
    <submittedName>
        <fullName evidence="2">Mab-21 domain-containing protein</fullName>
    </submittedName>
</protein>